<dbReference type="EMBL" id="JXTC01000164">
    <property type="protein sequence ID" value="PON84299.1"/>
    <property type="molecule type" value="Genomic_DNA"/>
</dbReference>
<sequence>MASDHTTSSSILPCMALLFFLLVLVFHPTLANKEPKSTPLNEIMEKKSNMEEFTKRGHGIGNSRSLSTRQSASMASAVHVRPLVQRRRSRSARRTPLPWQESAFNSSAHEVPSGPNPISNR</sequence>
<dbReference type="InterPro" id="IPR037495">
    <property type="entry name" value="CLE41/42/44"/>
</dbReference>
<name>A0A2P5EFH5_TREOI</name>
<dbReference type="InParanoid" id="A0A2P5EFH5"/>
<protein>
    <recommendedName>
        <fullName evidence="5">CLAVATA3/ESR (CLE)-related protein</fullName>
    </recommendedName>
</protein>
<proteinExistence type="predicted"/>
<evidence type="ECO:0000256" key="1">
    <source>
        <dbReference type="SAM" id="MobiDB-lite"/>
    </source>
</evidence>
<comment type="caution">
    <text evidence="3">The sequence shown here is derived from an EMBL/GenBank/DDBJ whole genome shotgun (WGS) entry which is preliminary data.</text>
</comment>
<organism evidence="3 4">
    <name type="scientific">Trema orientale</name>
    <name type="common">Charcoal tree</name>
    <name type="synonym">Celtis orientalis</name>
    <dbReference type="NCBI Taxonomy" id="63057"/>
    <lineage>
        <taxon>Eukaryota</taxon>
        <taxon>Viridiplantae</taxon>
        <taxon>Streptophyta</taxon>
        <taxon>Embryophyta</taxon>
        <taxon>Tracheophyta</taxon>
        <taxon>Spermatophyta</taxon>
        <taxon>Magnoliopsida</taxon>
        <taxon>eudicotyledons</taxon>
        <taxon>Gunneridae</taxon>
        <taxon>Pentapetalae</taxon>
        <taxon>rosids</taxon>
        <taxon>fabids</taxon>
        <taxon>Rosales</taxon>
        <taxon>Cannabaceae</taxon>
        <taxon>Trema</taxon>
    </lineage>
</organism>
<dbReference type="GO" id="GO:0010089">
    <property type="term" value="P:xylem development"/>
    <property type="evidence" value="ECO:0007669"/>
    <property type="project" value="InterPro"/>
</dbReference>
<feature type="compositionally biased region" description="Polar residues" evidence="1">
    <location>
        <begin position="62"/>
        <end position="74"/>
    </location>
</feature>
<evidence type="ECO:0000256" key="2">
    <source>
        <dbReference type="SAM" id="SignalP"/>
    </source>
</evidence>
<gene>
    <name evidence="3" type="ORF">TorRG33x02_198640</name>
</gene>
<dbReference type="PANTHER" id="PTHR35301:SF3">
    <property type="entry name" value="CLE03 PROTEIN"/>
    <property type="match status" value="1"/>
</dbReference>
<evidence type="ECO:0000313" key="4">
    <source>
        <dbReference type="Proteomes" id="UP000237000"/>
    </source>
</evidence>
<dbReference type="AlphaFoldDB" id="A0A2P5EFH5"/>
<dbReference type="GO" id="GO:0048046">
    <property type="term" value="C:apoplast"/>
    <property type="evidence" value="ECO:0007669"/>
    <property type="project" value="TreeGrafter"/>
</dbReference>
<feature type="signal peptide" evidence="2">
    <location>
        <begin position="1"/>
        <end position="31"/>
    </location>
</feature>
<evidence type="ECO:0008006" key="5">
    <source>
        <dbReference type="Google" id="ProtNLM"/>
    </source>
</evidence>
<dbReference type="PANTHER" id="PTHR35301">
    <property type="entry name" value="CLAVATA3/ESR (CLE)-RELATED PROTEIN 41-RELATED"/>
    <property type="match status" value="1"/>
</dbReference>
<accession>A0A2P5EFH5</accession>
<reference evidence="4" key="1">
    <citation type="submission" date="2016-06" db="EMBL/GenBank/DDBJ databases">
        <title>Parallel loss of symbiosis genes in relatives of nitrogen-fixing non-legume Parasponia.</title>
        <authorList>
            <person name="Van Velzen R."/>
            <person name="Holmer R."/>
            <person name="Bu F."/>
            <person name="Rutten L."/>
            <person name="Van Zeijl A."/>
            <person name="Liu W."/>
            <person name="Santuari L."/>
            <person name="Cao Q."/>
            <person name="Sharma T."/>
            <person name="Shen D."/>
            <person name="Roswanjaya Y."/>
            <person name="Wardhani T."/>
            <person name="Kalhor M.S."/>
            <person name="Jansen J."/>
            <person name="Van den Hoogen J."/>
            <person name="Gungor B."/>
            <person name="Hartog M."/>
            <person name="Hontelez J."/>
            <person name="Verver J."/>
            <person name="Yang W.-C."/>
            <person name="Schijlen E."/>
            <person name="Repin R."/>
            <person name="Schilthuizen M."/>
            <person name="Schranz E."/>
            <person name="Heidstra R."/>
            <person name="Miyata K."/>
            <person name="Fedorova E."/>
            <person name="Kohlen W."/>
            <person name="Bisseling T."/>
            <person name="Smit S."/>
            <person name="Geurts R."/>
        </authorList>
    </citation>
    <scope>NUCLEOTIDE SEQUENCE [LARGE SCALE GENOMIC DNA]</scope>
    <source>
        <strain evidence="4">cv. RG33-2</strain>
    </source>
</reference>
<keyword evidence="2" id="KW-0732">Signal</keyword>
<dbReference type="Proteomes" id="UP000237000">
    <property type="component" value="Unassembled WGS sequence"/>
</dbReference>
<feature type="chain" id="PRO_5015122400" description="CLAVATA3/ESR (CLE)-related protein" evidence="2">
    <location>
        <begin position="32"/>
        <end position="121"/>
    </location>
</feature>
<keyword evidence="4" id="KW-1185">Reference proteome</keyword>
<dbReference type="OrthoDB" id="1192199at2759"/>
<feature type="region of interest" description="Disordered" evidence="1">
    <location>
        <begin position="55"/>
        <end position="121"/>
    </location>
</feature>
<feature type="compositionally biased region" description="Basic residues" evidence="1">
    <location>
        <begin position="84"/>
        <end position="93"/>
    </location>
</feature>
<evidence type="ECO:0000313" key="3">
    <source>
        <dbReference type="EMBL" id="PON84299.1"/>
    </source>
</evidence>
<dbReference type="GO" id="GO:0033612">
    <property type="term" value="F:receptor serine/threonine kinase binding"/>
    <property type="evidence" value="ECO:0007669"/>
    <property type="project" value="InterPro"/>
</dbReference>